<evidence type="ECO:0000313" key="4">
    <source>
        <dbReference type="Proteomes" id="UP000230407"/>
    </source>
</evidence>
<reference evidence="3 4" key="1">
    <citation type="submission" date="2017-11" db="EMBL/GenBank/DDBJ databases">
        <title>Streptomyces carmine sp. nov., a novel actinomycete isolated from Sophora alopecuroides in Xinjiang, China.</title>
        <authorList>
            <person name="Wang Y."/>
            <person name="Luo X."/>
            <person name="Wan C."/>
            <person name="Zhang L."/>
        </authorList>
    </citation>
    <scope>NUCLEOTIDE SEQUENCE [LARGE SCALE GENOMIC DNA]</scope>
    <source>
        <strain evidence="3 4">TRM SA0054</strain>
    </source>
</reference>
<dbReference type="EMBL" id="PGGW01000069">
    <property type="protein sequence ID" value="PJE94596.1"/>
    <property type="molecule type" value="Genomic_DNA"/>
</dbReference>
<dbReference type="AlphaFoldDB" id="A0A2M8LRM6"/>
<accession>A0A2M8LRM6</accession>
<sequence>MLLRPVRDSSQDAEAVRSAAHAARTAADGTGGGPPLPLPADPDAGRWHSHIRHLARTDPGGCWLAEDAAGRTVGAALSTRREGTWGLSLLAVRPEAQGRGVGTALLRRAMDHGRACLRGIVCGGTPHPAAARVCRRAGLELHPAMRLTGTVSVKRLPVPDGVVAGGGPGDRDLMDSVDRRLRGGAHGPDHEELLRHTRLLVTDDFTGSGYCYVREEGAAGGVELLAATSRRLATRLLTAALGVLGEGRAVLVHSLTAEQQWAVDVGLAAGLEVGTAGYVCLRGMRPPTPYIPSAAFL</sequence>
<evidence type="ECO:0000313" key="3">
    <source>
        <dbReference type="EMBL" id="PJE94596.1"/>
    </source>
</evidence>
<feature type="compositionally biased region" description="Low complexity" evidence="1">
    <location>
        <begin position="19"/>
        <end position="28"/>
    </location>
</feature>
<name>A0A2M8LRM6_9ACTN</name>
<evidence type="ECO:0000259" key="2">
    <source>
        <dbReference type="PROSITE" id="PS51186"/>
    </source>
</evidence>
<gene>
    <name evidence="3" type="ORF">CUT44_30845</name>
</gene>
<feature type="domain" description="N-acetyltransferase" evidence="2">
    <location>
        <begin position="1"/>
        <end position="157"/>
    </location>
</feature>
<dbReference type="InterPro" id="IPR000182">
    <property type="entry name" value="GNAT_dom"/>
</dbReference>
<dbReference type="CDD" id="cd04301">
    <property type="entry name" value="NAT_SF"/>
    <property type="match status" value="1"/>
</dbReference>
<dbReference type="Gene3D" id="3.40.630.30">
    <property type="match status" value="1"/>
</dbReference>
<organism evidence="3 4">
    <name type="scientific">Streptomyces carminius</name>
    <dbReference type="NCBI Taxonomy" id="2665496"/>
    <lineage>
        <taxon>Bacteria</taxon>
        <taxon>Bacillati</taxon>
        <taxon>Actinomycetota</taxon>
        <taxon>Actinomycetes</taxon>
        <taxon>Kitasatosporales</taxon>
        <taxon>Streptomycetaceae</taxon>
        <taxon>Streptomyces</taxon>
    </lineage>
</organism>
<dbReference type="RefSeq" id="WP_100205206.1">
    <property type="nucleotide sequence ID" value="NZ_PGGW01000069.1"/>
</dbReference>
<comment type="caution">
    <text evidence="3">The sequence shown here is derived from an EMBL/GenBank/DDBJ whole genome shotgun (WGS) entry which is preliminary data.</text>
</comment>
<dbReference type="Proteomes" id="UP000230407">
    <property type="component" value="Unassembled WGS sequence"/>
</dbReference>
<dbReference type="Pfam" id="PF00583">
    <property type="entry name" value="Acetyltransf_1"/>
    <property type="match status" value="1"/>
</dbReference>
<feature type="region of interest" description="Disordered" evidence="1">
    <location>
        <begin position="1"/>
        <end position="45"/>
    </location>
</feature>
<dbReference type="GO" id="GO:0016747">
    <property type="term" value="F:acyltransferase activity, transferring groups other than amino-acyl groups"/>
    <property type="evidence" value="ECO:0007669"/>
    <property type="project" value="InterPro"/>
</dbReference>
<protein>
    <submittedName>
        <fullName evidence="3">GNAT family N-acetyltransferase</fullName>
    </submittedName>
</protein>
<keyword evidence="3" id="KW-0808">Transferase</keyword>
<dbReference type="SUPFAM" id="SSF55729">
    <property type="entry name" value="Acyl-CoA N-acyltransferases (Nat)"/>
    <property type="match status" value="1"/>
</dbReference>
<evidence type="ECO:0000256" key="1">
    <source>
        <dbReference type="SAM" id="MobiDB-lite"/>
    </source>
</evidence>
<dbReference type="PROSITE" id="PS51186">
    <property type="entry name" value="GNAT"/>
    <property type="match status" value="1"/>
</dbReference>
<dbReference type="InterPro" id="IPR016181">
    <property type="entry name" value="Acyl_CoA_acyltransferase"/>
</dbReference>
<keyword evidence="4" id="KW-1185">Reference proteome</keyword>
<feature type="compositionally biased region" description="Basic and acidic residues" evidence="1">
    <location>
        <begin position="1"/>
        <end position="10"/>
    </location>
</feature>
<proteinExistence type="predicted"/>